<protein>
    <submittedName>
        <fullName evidence="3">Potassium transporter KtrA</fullName>
    </submittedName>
</protein>
<feature type="domain" description="RCK N-terminal" evidence="1">
    <location>
        <begin position="2"/>
        <end position="120"/>
    </location>
</feature>
<dbReference type="InterPro" id="IPR006037">
    <property type="entry name" value="RCK_C"/>
</dbReference>
<proteinExistence type="predicted"/>
<dbReference type="RefSeq" id="WP_281834414.1">
    <property type="nucleotide sequence ID" value="NZ_BSDY01000005.1"/>
</dbReference>
<dbReference type="EMBL" id="BSDY01000005">
    <property type="protein sequence ID" value="GLI55744.1"/>
    <property type="molecule type" value="Genomic_DNA"/>
</dbReference>
<dbReference type="SUPFAM" id="SSF51735">
    <property type="entry name" value="NAD(P)-binding Rossmann-fold domains"/>
    <property type="match status" value="1"/>
</dbReference>
<accession>A0A9W6LMF5</accession>
<dbReference type="Proteomes" id="UP001144471">
    <property type="component" value="Unassembled WGS sequence"/>
</dbReference>
<comment type="caution">
    <text evidence="3">The sequence shown here is derived from an EMBL/GenBank/DDBJ whole genome shotgun (WGS) entry which is preliminary data.</text>
</comment>
<dbReference type="InterPro" id="IPR036291">
    <property type="entry name" value="NAD(P)-bd_dom_sf"/>
</dbReference>
<dbReference type="InterPro" id="IPR003148">
    <property type="entry name" value="RCK_N"/>
</dbReference>
<evidence type="ECO:0000313" key="3">
    <source>
        <dbReference type="EMBL" id="GLI55744.1"/>
    </source>
</evidence>
<name>A0A9W6LMF5_9FUSO</name>
<dbReference type="InterPro" id="IPR050721">
    <property type="entry name" value="Trk_Ktr_HKT_K-transport"/>
</dbReference>
<dbReference type="PROSITE" id="PS51202">
    <property type="entry name" value="RCK_C"/>
    <property type="match status" value="1"/>
</dbReference>
<evidence type="ECO:0000313" key="4">
    <source>
        <dbReference type="Proteomes" id="UP001144471"/>
    </source>
</evidence>
<dbReference type="Gene3D" id="3.30.70.1450">
    <property type="entry name" value="Regulator of K+ conductance, C-terminal domain"/>
    <property type="match status" value="1"/>
</dbReference>
<dbReference type="InterPro" id="IPR036721">
    <property type="entry name" value="RCK_C_sf"/>
</dbReference>
<dbReference type="GO" id="GO:0006813">
    <property type="term" value="P:potassium ion transport"/>
    <property type="evidence" value="ECO:0007669"/>
    <property type="project" value="InterPro"/>
</dbReference>
<dbReference type="Pfam" id="PF02254">
    <property type="entry name" value="TrkA_N"/>
    <property type="match status" value="1"/>
</dbReference>
<dbReference type="SUPFAM" id="SSF116726">
    <property type="entry name" value="TrkA C-terminal domain-like"/>
    <property type="match status" value="1"/>
</dbReference>
<dbReference type="PANTHER" id="PTHR43833:SF7">
    <property type="entry name" value="KTR SYSTEM POTASSIUM UPTAKE PROTEIN C"/>
    <property type="match status" value="1"/>
</dbReference>
<dbReference type="PROSITE" id="PS51201">
    <property type="entry name" value="RCK_N"/>
    <property type="match status" value="1"/>
</dbReference>
<dbReference type="Pfam" id="PF02080">
    <property type="entry name" value="TrkA_C"/>
    <property type="match status" value="1"/>
</dbReference>
<evidence type="ECO:0000259" key="1">
    <source>
        <dbReference type="PROSITE" id="PS51201"/>
    </source>
</evidence>
<organism evidence="3 4">
    <name type="scientific">Propionigenium maris DSM 9537</name>
    <dbReference type="NCBI Taxonomy" id="1123000"/>
    <lineage>
        <taxon>Bacteria</taxon>
        <taxon>Fusobacteriati</taxon>
        <taxon>Fusobacteriota</taxon>
        <taxon>Fusobacteriia</taxon>
        <taxon>Fusobacteriales</taxon>
        <taxon>Fusobacteriaceae</taxon>
        <taxon>Propionigenium</taxon>
    </lineage>
</organism>
<reference evidence="3" key="1">
    <citation type="submission" date="2022-12" db="EMBL/GenBank/DDBJ databases">
        <title>Reference genome sequencing for broad-spectrum identification of bacterial and archaeal isolates by mass spectrometry.</title>
        <authorList>
            <person name="Sekiguchi Y."/>
            <person name="Tourlousse D.M."/>
        </authorList>
    </citation>
    <scope>NUCLEOTIDE SEQUENCE</scope>
    <source>
        <strain evidence="3">10succ1</strain>
    </source>
</reference>
<dbReference type="GO" id="GO:0008324">
    <property type="term" value="F:monoatomic cation transmembrane transporter activity"/>
    <property type="evidence" value="ECO:0007669"/>
    <property type="project" value="InterPro"/>
</dbReference>
<sequence>MGKQYLVVGLGRFGTSVAKTLYEADADVVAIDADEDLVQEAINNNIVDNAVALDATDEKSLNSIGSDFDVAFVCIGSNQQASIIITLILKEMGIKNIIAKAVTKTHGKVLEKIGANKVIYPEEYMGKRVALLAMEPNMIEHLRFSQDFLLLEVKSPSVFWGKSLMELGVRNKYKVNVVGIKKKNGILNASPQADTIIEKEDVLLVITDSKTANQLESLK</sequence>
<feature type="domain" description="RCK C-terminal" evidence="2">
    <location>
        <begin position="136"/>
        <end position="219"/>
    </location>
</feature>
<dbReference type="AlphaFoldDB" id="A0A9W6LMF5"/>
<evidence type="ECO:0000259" key="2">
    <source>
        <dbReference type="PROSITE" id="PS51202"/>
    </source>
</evidence>
<keyword evidence="4" id="KW-1185">Reference proteome</keyword>
<dbReference type="Gene3D" id="3.40.50.720">
    <property type="entry name" value="NAD(P)-binding Rossmann-like Domain"/>
    <property type="match status" value="1"/>
</dbReference>
<dbReference type="PANTHER" id="PTHR43833">
    <property type="entry name" value="POTASSIUM CHANNEL PROTEIN 2-RELATED-RELATED"/>
    <property type="match status" value="1"/>
</dbReference>
<gene>
    <name evidence="3" type="ORF">PM10SUCC1_12580</name>
</gene>